<proteinExistence type="predicted"/>
<organism evidence="2 3">
    <name type="scientific">Halapricum desulfuricans</name>
    <dbReference type="NCBI Taxonomy" id="2841257"/>
    <lineage>
        <taxon>Archaea</taxon>
        <taxon>Methanobacteriati</taxon>
        <taxon>Methanobacteriota</taxon>
        <taxon>Stenosarchaea group</taxon>
        <taxon>Halobacteria</taxon>
        <taxon>Halobacteriales</taxon>
        <taxon>Haloarculaceae</taxon>
        <taxon>Halapricum</taxon>
    </lineage>
</organism>
<dbReference type="RefSeq" id="WP_229112838.1">
    <property type="nucleotide sequence ID" value="NZ_CP064787.1"/>
</dbReference>
<protein>
    <submittedName>
        <fullName evidence="2">Uncharacterized protein</fullName>
    </submittedName>
</protein>
<keyword evidence="1" id="KW-0472">Membrane</keyword>
<gene>
    <name evidence="2" type="ORF">HSR121_2062</name>
</gene>
<name>A0A897N127_9EURY</name>
<dbReference type="AlphaFoldDB" id="A0A897N127"/>
<dbReference type="Proteomes" id="UP000663525">
    <property type="component" value="Chromosome"/>
</dbReference>
<reference evidence="2" key="1">
    <citation type="submission" date="2020-11" db="EMBL/GenBank/DDBJ databases">
        <title>Carbohydrate-dependent, anaerobic sulfur respiration: A novel catabolism in halophilic archaea.</title>
        <authorList>
            <person name="Sorokin D.Y."/>
            <person name="Messina E."/>
            <person name="Smedile F."/>
            <person name="La Cono V."/>
            <person name="Hallsworth J.E."/>
            <person name="Yakimov M.M."/>
        </authorList>
    </citation>
    <scope>NUCLEOTIDE SEQUENCE</scope>
    <source>
        <strain evidence="2">HSR12-1</strain>
    </source>
</reference>
<keyword evidence="1" id="KW-1133">Transmembrane helix</keyword>
<keyword evidence="1" id="KW-0812">Transmembrane</keyword>
<accession>A0A897N127</accession>
<sequence>MSNDGKEPSDFDNSQWSEQTAILYRLDERTERIDSRMERIAGRVKEQDKRIAEHDDRIQRNTTIINAITFGVGSFVTAVMAKFGGFFRL</sequence>
<evidence type="ECO:0000313" key="2">
    <source>
        <dbReference type="EMBL" id="QSG06394.1"/>
    </source>
</evidence>
<evidence type="ECO:0000313" key="3">
    <source>
        <dbReference type="Proteomes" id="UP000663525"/>
    </source>
</evidence>
<dbReference type="EMBL" id="CP064787">
    <property type="protein sequence ID" value="QSG06394.1"/>
    <property type="molecule type" value="Genomic_DNA"/>
</dbReference>
<dbReference type="GeneID" id="68855629"/>
<feature type="transmembrane region" description="Helical" evidence="1">
    <location>
        <begin position="64"/>
        <end position="87"/>
    </location>
</feature>
<evidence type="ECO:0000256" key="1">
    <source>
        <dbReference type="SAM" id="Phobius"/>
    </source>
</evidence>